<feature type="binding site" evidence="18">
    <location>
        <position position="176"/>
    </location>
    <ligand>
        <name>K(+)</name>
        <dbReference type="ChEBI" id="CHEBI:29103"/>
    </ligand>
</feature>
<comment type="caution">
    <text evidence="18">Lacks conserved residue(s) required for the propagation of feature annotation.</text>
</comment>
<evidence type="ECO:0000256" key="8">
    <source>
        <dbReference type="ARBA" id="ARBA00022857"/>
    </source>
</evidence>
<sequence length="534" mass="54380">MPTAALHDALTSGPAWLHDSAASRSLEAQALAQQPAPGHLMALAGLSVARLALAITPRMHADQGCVWVLAGPGNNGGDGLVAARQLHQAGRRVRVVQVGDTGRLPADAHQAFEAARDAGVPFSDAPPASGASREDLIVDALLGLGQSRPPDGPIATLVAWQRQQAGTLTLAVDLPTGLCADTGRVLDPSGELAVQAQHTLSLLTLKPGLFTHHGRDLAGRIWLDTLGQTDAALAAGASARLLRSEAAQAAWPARHHAQHKGSFGDLWVIAGAQGMTGAAWLAARAALTGGAGRVYLAALSGATEVDPLWPELMQRTTADWQKPGVLEAATVVCGCGGGGTIAALLPEVLARAGRLVLDADALNAIAASDALLRALQQRRSAGLASVLTPHPLEAARLAGVQTAEIQQHRLQAAQALALRCGSVVLLKGAGTVIAGPAAMTCVNASGNARLATPGSGDVLAGWLGAAWSAMPTPNANAADTDQRWQAATLLAMQAAGAAAWVHGAAAEIAPGDLRLPLRASQLVAAMTQLLQPTP</sequence>
<evidence type="ECO:0000256" key="9">
    <source>
        <dbReference type="ARBA" id="ARBA00022958"/>
    </source>
</evidence>
<dbReference type="HAMAP" id="MF_01965">
    <property type="entry name" value="NADHX_dehydratase"/>
    <property type="match status" value="1"/>
</dbReference>
<organism evidence="22 23">
    <name type="scientific">Ideonella azotifigens</name>
    <dbReference type="NCBI Taxonomy" id="513160"/>
    <lineage>
        <taxon>Bacteria</taxon>
        <taxon>Pseudomonadati</taxon>
        <taxon>Pseudomonadota</taxon>
        <taxon>Betaproteobacteria</taxon>
        <taxon>Burkholderiales</taxon>
        <taxon>Sphaerotilaceae</taxon>
        <taxon>Ideonella</taxon>
    </lineage>
</organism>
<dbReference type="NCBIfam" id="TIGR00197">
    <property type="entry name" value="yjeF_nterm"/>
    <property type="match status" value="1"/>
</dbReference>
<evidence type="ECO:0000259" key="21">
    <source>
        <dbReference type="PROSITE" id="PS51385"/>
    </source>
</evidence>
<dbReference type="NCBIfam" id="TIGR00196">
    <property type="entry name" value="yjeF_cterm"/>
    <property type="match status" value="1"/>
</dbReference>
<evidence type="ECO:0000256" key="5">
    <source>
        <dbReference type="ARBA" id="ARBA00022723"/>
    </source>
</evidence>
<feature type="binding site" evidence="17">
    <location>
        <position position="334"/>
    </location>
    <ligand>
        <name>(6S)-NADPHX</name>
        <dbReference type="ChEBI" id="CHEBI:64076"/>
    </ligand>
</feature>
<dbReference type="Proteomes" id="UP001500279">
    <property type="component" value="Unassembled WGS sequence"/>
</dbReference>
<comment type="similarity">
    <text evidence="3 19">In the N-terminal section; belongs to the NnrE/AIBP family.</text>
</comment>
<comment type="function">
    <text evidence="14 19">Bifunctional enzyme that catalyzes the epimerization of the S- and R-forms of NAD(P)HX and the dehydration of the S-form of NAD(P)HX at the expense of ADP, which is converted to AMP. This allows the repair of both epimers of NAD(P)HX, a damaged form of NAD(P)H that is a result of enzymatic or heat-dependent hydration.</text>
</comment>
<feature type="binding site" evidence="17">
    <location>
        <position position="278"/>
    </location>
    <ligand>
        <name>(6S)-NADPHX</name>
        <dbReference type="ChEBI" id="CHEBI:64076"/>
    </ligand>
</feature>
<evidence type="ECO:0000256" key="4">
    <source>
        <dbReference type="ARBA" id="ARBA00009524"/>
    </source>
</evidence>
<reference evidence="22 23" key="1">
    <citation type="journal article" date="2019" name="Int. J. Syst. Evol. Microbiol.">
        <title>The Global Catalogue of Microorganisms (GCM) 10K type strain sequencing project: providing services to taxonomists for standard genome sequencing and annotation.</title>
        <authorList>
            <consortium name="The Broad Institute Genomics Platform"/>
            <consortium name="The Broad Institute Genome Sequencing Center for Infectious Disease"/>
            <person name="Wu L."/>
            <person name="Ma J."/>
        </authorList>
    </citation>
    <scope>NUCLEOTIDE SEQUENCE [LARGE SCALE GENOMIC DNA]</scope>
    <source>
        <strain evidence="22 23">JCM 15503</strain>
    </source>
</reference>
<comment type="similarity">
    <text evidence="18">Belongs to the NnrE/AIBP family.</text>
</comment>
<keyword evidence="10 17" id="KW-0520">NAD</keyword>
<name>A0ABN1K3G6_9BURK</name>
<evidence type="ECO:0000256" key="3">
    <source>
        <dbReference type="ARBA" id="ARBA00006001"/>
    </source>
</evidence>
<dbReference type="InterPro" id="IPR030677">
    <property type="entry name" value="Nnr"/>
</dbReference>
<dbReference type="SUPFAM" id="SSF64153">
    <property type="entry name" value="YjeF N-terminal domain-like"/>
    <property type="match status" value="1"/>
</dbReference>
<comment type="cofactor">
    <cofactor evidence="17">
        <name>Mg(2+)</name>
        <dbReference type="ChEBI" id="CHEBI:18420"/>
    </cofactor>
</comment>
<dbReference type="RefSeq" id="WP_231012860.1">
    <property type="nucleotide sequence ID" value="NZ_BAAAEW010000018.1"/>
</dbReference>
<dbReference type="Pfam" id="PF03853">
    <property type="entry name" value="YjeF_N"/>
    <property type="match status" value="1"/>
</dbReference>
<comment type="subunit">
    <text evidence="17">Homotetramer.</text>
</comment>
<evidence type="ECO:0000256" key="16">
    <source>
        <dbReference type="ARBA" id="ARBA00049209"/>
    </source>
</evidence>
<comment type="catalytic activity">
    <reaction evidence="15 17 19">
        <text>(6S)-NADHX + ADP = AMP + phosphate + NADH + H(+)</text>
        <dbReference type="Rhea" id="RHEA:32223"/>
        <dbReference type="ChEBI" id="CHEBI:15378"/>
        <dbReference type="ChEBI" id="CHEBI:43474"/>
        <dbReference type="ChEBI" id="CHEBI:57945"/>
        <dbReference type="ChEBI" id="CHEBI:64074"/>
        <dbReference type="ChEBI" id="CHEBI:456215"/>
        <dbReference type="ChEBI" id="CHEBI:456216"/>
        <dbReference type="EC" id="4.2.1.136"/>
    </reaction>
</comment>
<feature type="domain" description="YjeF N-terminal" evidence="21">
    <location>
        <begin position="23"/>
        <end position="234"/>
    </location>
</feature>
<keyword evidence="5 18" id="KW-0479">Metal-binding</keyword>
<evidence type="ECO:0000256" key="13">
    <source>
        <dbReference type="ARBA" id="ARBA00023268"/>
    </source>
</evidence>
<feature type="binding site" evidence="18">
    <location>
        <begin position="143"/>
        <end position="149"/>
    </location>
    <ligand>
        <name>(6S)-NADPHX</name>
        <dbReference type="ChEBI" id="CHEBI:64076"/>
    </ligand>
</feature>
<dbReference type="PROSITE" id="PS51385">
    <property type="entry name" value="YJEF_N"/>
    <property type="match status" value="1"/>
</dbReference>
<accession>A0ABN1K3G6</accession>
<evidence type="ECO:0000256" key="12">
    <source>
        <dbReference type="ARBA" id="ARBA00023239"/>
    </source>
</evidence>
<feature type="binding site" evidence="17">
    <location>
        <position position="456"/>
    </location>
    <ligand>
        <name>AMP</name>
        <dbReference type="ChEBI" id="CHEBI:456215"/>
    </ligand>
</feature>
<evidence type="ECO:0000256" key="2">
    <source>
        <dbReference type="ARBA" id="ARBA00000909"/>
    </source>
</evidence>
<evidence type="ECO:0000256" key="14">
    <source>
        <dbReference type="ARBA" id="ARBA00025153"/>
    </source>
</evidence>
<dbReference type="EC" id="5.1.99.6" evidence="19"/>
<gene>
    <name evidence="17" type="primary">nnrD</name>
    <name evidence="18" type="synonym">nnrE</name>
    <name evidence="22" type="ORF">GCM10009107_29300</name>
</gene>
<evidence type="ECO:0000256" key="19">
    <source>
        <dbReference type="PIRNR" id="PIRNR017184"/>
    </source>
</evidence>
<feature type="binding site" evidence="17">
    <location>
        <position position="457"/>
    </location>
    <ligand>
        <name>(6S)-NADPHX</name>
        <dbReference type="ChEBI" id="CHEBI:64076"/>
    </ligand>
</feature>
<comment type="caution">
    <text evidence="22">The sequence shown here is derived from an EMBL/GenBank/DDBJ whole genome shotgun (WGS) entry which is preliminary data.</text>
</comment>
<keyword evidence="6 17" id="KW-0547">Nucleotide-binding</keyword>
<evidence type="ECO:0000256" key="1">
    <source>
        <dbReference type="ARBA" id="ARBA00000013"/>
    </source>
</evidence>
<feature type="binding site" evidence="18">
    <location>
        <begin position="74"/>
        <end position="78"/>
    </location>
    <ligand>
        <name>(6S)-NADPHX</name>
        <dbReference type="ChEBI" id="CHEBI:64076"/>
    </ligand>
</feature>
<evidence type="ECO:0000256" key="15">
    <source>
        <dbReference type="ARBA" id="ARBA00048238"/>
    </source>
</evidence>
<dbReference type="PIRSF" id="PIRSF017184">
    <property type="entry name" value="Nnr"/>
    <property type="match status" value="1"/>
</dbReference>
<dbReference type="InterPro" id="IPR029056">
    <property type="entry name" value="Ribokinase-like"/>
</dbReference>
<feature type="binding site" evidence="17">
    <location>
        <position position="390"/>
    </location>
    <ligand>
        <name>(6S)-NADPHX</name>
        <dbReference type="ChEBI" id="CHEBI:64076"/>
    </ligand>
</feature>
<evidence type="ECO:0000259" key="20">
    <source>
        <dbReference type="PROSITE" id="PS51383"/>
    </source>
</evidence>
<feature type="binding site" evidence="18">
    <location>
        <position position="75"/>
    </location>
    <ligand>
        <name>K(+)</name>
        <dbReference type="ChEBI" id="CHEBI:29103"/>
    </ligand>
</feature>
<evidence type="ECO:0000313" key="22">
    <source>
        <dbReference type="EMBL" id="GAA0753734.1"/>
    </source>
</evidence>
<dbReference type="InterPro" id="IPR004443">
    <property type="entry name" value="YjeF_N_dom"/>
</dbReference>
<comment type="similarity">
    <text evidence="17">Belongs to the NnrD/CARKD family.</text>
</comment>
<comment type="function">
    <text evidence="18">Catalyzes the epimerization of the S- and R-forms of NAD(P)HX, a damaged form of NAD(P)H that is a result of enzymatic or heat-dependent hydration. This is a prerequisite for the S-specific NAD(P)H-hydrate dehydratase to allow the repair of both epimers of NAD(P)HX.</text>
</comment>
<feature type="binding site" evidence="18">
    <location>
        <position position="173"/>
    </location>
    <ligand>
        <name>(6S)-NADPHX</name>
        <dbReference type="ChEBI" id="CHEBI:64076"/>
    </ligand>
</feature>
<comment type="catalytic activity">
    <reaction evidence="1 18 19">
        <text>(6R)-NADHX = (6S)-NADHX</text>
        <dbReference type="Rhea" id="RHEA:32215"/>
        <dbReference type="ChEBI" id="CHEBI:64074"/>
        <dbReference type="ChEBI" id="CHEBI:64075"/>
        <dbReference type="EC" id="5.1.99.6"/>
    </reaction>
</comment>
<comment type="similarity">
    <text evidence="4 19">In the C-terminal section; belongs to the NnrD/CARKD family.</text>
</comment>
<comment type="function">
    <text evidence="17">Catalyzes the dehydration of the S-form of NAD(P)HX at the expense of ADP, which is converted to AMP. Together with NAD(P)HX epimerase, which catalyzes the epimerization of the S- and R-forms, the enzyme allows the repair of both epimers of NAD(P)HX, a damaged form of NAD(P)H that is a result of enzymatic or heat-dependent hydration.</text>
</comment>
<evidence type="ECO:0000256" key="18">
    <source>
        <dbReference type="HAMAP-Rule" id="MF_01966"/>
    </source>
</evidence>
<dbReference type="Gene3D" id="3.40.1190.20">
    <property type="match status" value="1"/>
</dbReference>
<keyword evidence="12 17" id="KW-0456">Lyase</keyword>
<comment type="catalytic activity">
    <reaction evidence="2 18 19">
        <text>(6R)-NADPHX = (6S)-NADPHX</text>
        <dbReference type="Rhea" id="RHEA:32227"/>
        <dbReference type="ChEBI" id="CHEBI:64076"/>
        <dbReference type="ChEBI" id="CHEBI:64077"/>
        <dbReference type="EC" id="5.1.99.6"/>
    </reaction>
</comment>
<comment type="catalytic activity">
    <reaction evidence="16 17 19">
        <text>(6S)-NADPHX + ADP = AMP + phosphate + NADPH + H(+)</text>
        <dbReference type="Rhea" id="RHEA:32235"/>
        <dbReference type="ChEBI" id="CHEBI:15378"/>
        <dbReference type="ChEBI" id="CHEBI:43474"/>
        <dbReference type="ChEBI" id="CHEBI:57783"/>
        <dbReference type="ChEBI" id="CHEBI:64076"/>
        <dbReference type="ChEBI" id="CHEBI:456215"/>
        <dbReference type="ChEBI" id="CHEBI:456216"/>
        <dbReference type="EC" id="4.2.1.136"/>
    </reaction>
</comment>
<dbReference type="EC" id="4.2.1.136" evidence="19"/>
<evidence type="ECO:0000256" key="7">
    <source>
        <dbReference type="ARBA" id="ARBA00022840"/>
    </source>
</evidence>
<dbReference type="InterPro" id="IPR000631">
    <property type="entry name" value="CARKD"/>
</dbReference>
<keyword evidence="13" id="KW-0511">Multifunctional enzyme</keyword>
<dbReference type="PROSITE" id="PS51383">
    <property type="entry name" value="YJEF_C_3"/>
    <property type="match status" value="1"/>
</dbReference>
<evidence type="ECO:0000256" key="10">
    <source>
        <dbReference type="ARBA" id="ARBA00023027"/>
    </source>
</evidence>
<keyword evidence="7 17" id="KW-0067">ATP-binding</keyword>
<keyword evidence="11 18" id="KW-0413">Isomerase</keyword>
<evidence type="ECO:0000313" key="23">
    <source>
        <dbReference type="Proteomes" id="UP001500279"/>
    </source>
</evidence>
<dbReference type="CDD" id="cd01171">
    <property type="entry name" value="YXKO-related"/>
    <property type="match status" value="1"/>
</dbReference>
<feature type="binding site" evidence="18">
    <location>
        <position position="139"/>
    </location>
    <ligand>
        <name>K(+)</name>
        <dbReference type="ChEBI" id="CHEBI:29103"/>
    </ligand>
</feature>
<feature type="domain" description="YjeF C-terminal" evidence="20">
    <location>
        <begin position="243"/>
        <end position="533"/>
    </location>
</feature>
<evidence type="ECO:0000256" key="11">
    <source>
        <dbReference type="ARBA" id="ARBA00023235"/>
    </source>
</evidence>
<comment type="cofactor">
    <cofactor evidence="18 19">
        <name>K(+)</name>
        <dbReference type="ChEBI" id="CHEBI:29103"/>
    </cofactor>
    <text evidence="18 19">Binds 1 potassium ion per subunit.</text>
</comment>
<dbReference type="HAMAP" id="MF_01966">
    <property type="entry name" value="NADHX_epimerase"/>
    <property type="match status" value="1"/>
</dbReference>
<feature type="binding site" evidence="17">
    <location>
        <begin position="427"/>
        <end position="431"/>
    </location>
    <ligand>
        <name>AMP</name>
        <dbReference type="ChEBI" id="CHEBI:456215"/>
    </ligand>
</feature>
<keyword evidence="9 18" id="KW-0630">Potassium</keyword>
<protein>
    <recommendedName>
        <fullName evidence="19">Bifunctional NAD(P)H-hydrate repair enzyme</fullName>
    </recommendedName>
    <alternativeName>
        <fullName evidence="19">Nicotinamide nucleotide repair protein</fullName>
    </alternativeName>
    <domain>
        <recommendedName>
            <fullName evidence="19">ADP-dependent (S)-NAD(P)H-hydrate dehydratase</fullName>
            <ecNumber evidence="19">4.2.1.136</ecNumber>
        </recommendedName>
        <alternativeName>
            <fullName evidence="19">ADP-dependent NAD(P)HX dehydratase</fullName>
        </alternativeName>
    </domain>
    <domain>
        <recommendedName>
            <fullName evidence="19">NAD(P)H-hydrate epimerase</fullName>
            <ecNumber evidence="19">5.1.99.6</ecNumber>
        </recommendedName>
    </domain>
</protein>
<dbReference type="EMBL" id="BAAAEW010000018">
    <property type="protein sequence ID" value="GAA0753734.1"/>
    <property type="molecule type" value="Genomic_DNA"/>
</dbReference>
<dbReference type="SUPFAM" id="SSF53613">
    <property type="entry name" value="Ribokinase-like"/>
    <property type="match status" value="1"/>
</dbReference>
<dbReference type="PANTHER" id="PTHR12592:SF0">
    <property type="entry name" value="ATP-DEPENDENT (S)-NAD(P)H-HYDRATE DEHYDRATASE"/>
    <property type="match status" value="1"/>
</dbReference>
<keyword evidence="23" id="KW-1185">Reference proteome</keyword>
<dbReference type="InterPro" id="IPR036652">
    <property type="entry name" value="YjeF_N_dom_sf"/>
</dbReference>
<proteinExistence type="inferred from homology"/>
<dbReference type="Gene3D" id="3.40.50.10260">
    <property type="entry name" value="YjeF N-terminal domain"/>
    <property type="match status" value="1"/>
</dbReference>
<evidence type="ECO:0000256" key="17">
    <source>
        <dbReference type="HAMAP-Rule" id="MF_01965"/>
    </source>
</evidence>
<evidence type="ECO:0000256" key="6">
    <source>
        <dbReference type="ARBA" id="ARBA00022741"/>
    </source>
</evidence>
<dbReference type="PANTHER" id="PTHR12592">
    <property type="entry name" value="ATP-DEPENDENT (S)-NAD(P)H-HYDRATE DEHYDRATASE FAMILY MEMBER"/>
    <property type="match status" value="1"/>
</dbReference>
<keyword evidence="8 17" id="KW-0521">NADP</keyword>
<dbReference type="Pfam" id="PF01256">
    <property type="entry name" value="Carb_kinase"/>
    <property type="match status" value="1"/>
</dbReference>